<dbReference type="AlphaFoldDB" id="A0A644SLW5"/>
<evidence type="ECO:0008006" key="2">
    <source>
        <dbReference type="Google" id="ProtNLM"/>
    </source>
</evidence>
<gene>
    <name evidence="1" type="ORF">SDC9_01149</name>
</gene>
<evidence type="ECO:0000313" key="1">
    <source>
        <dbReference type="EMBL" id="MPL55670.1"/>
    </source>
</evidence>
<reference evidence="1" key="1">
    <citation type="submission" date="2019-08" db="EMBL/GenBank/DDBJ databases">
        <authorList>
            <person name="Kucharzyk K."/>
            <person name="Murdoch R.W."/>
            <person name="Higgins S."/>
            <person name="Loffler F."/>
        </authorList>
    </citation>
    <scope>NUCLEOTIDE SEQUENCE</scope>
</reference>
<organism evidence="1">
    <name type="scientific">bioreactor metagenome</name>
    <dbReference type="NCBI Taxonomy" id="1076179"/>
    <lineage>
        <taxon>unclassified sequences</taxon>
        <taxon>metagenomes</taxon>
        <taxon>ecological metagenomes</taxon>
    </lineage>
</organism>
<sequence>MEKITQVIKTLFNLQAHINLSVESLNEIYNNSEIFKGKYLENFYQEKMPLEVSLHTLISNYTIIQFCSFLEEYNEYFNPDFCEAKYKNRILEVRKKNSAGIKRINKWKDLIKFRNELVAHNLRIKNESFFSNQIENLEYKIPNSISEKNLFSGIVYIINSNIRDEFIDVILTFNPFESMLDKMKIISEVVDNEKELEELANKMFN</sequence>
<dbReference type="EMBL" id="VSSQ01000002">
    <property type="protein sequence ID" value="MPL55670.1"/>
    <property type="molecule type" value="Genomic_DNA"/>
</dbReference>
<comment type="caution">
    <text evidence="1">The sequence shown here is derived from an EMBL/GenBank/DDBJ whole genome shotgun (WGS) entry which is preliminary data.</text>
</comment>
<name>A0A644SLW5_9ZZZZ</name>
<accession>A0A644SLW5</accession>
<protein>
    <recommendedName>
        <fullName evidence="2">HEPN AbiU2-like domain-containing protein</fullName>
    </recommendedName>
</protein>
<proteinExistence type="predicted"/>